<dbReference type="RefSeq" id="WP_163162378.1">
    <property type="nucleotide sequence ID" value="NZ_VKHP01000340.1"/>
</dbReference>
<keyword evidence="2" id="KW-1185">Reference proteome</keyword>
<gene>
    <name evidence="1" type="ORF">FNJ47_43130</name>
</gene>
<evidence type="ECO:0000313" key="1">
    <source>
        <dbReference type="EMBL" id="NEV02333.1"/>
    </source>
</evidence>
<accession>A0A6P1BXH4</accession>
<proteinExistence type="predicted"/>
<dbReference type="Proteomes" id="UP000468531">
    <property type="component" value="Unassembled WGS sequence"/>
</dbReference>
<reference evidence="1 2" key="1">
    <citation type="journal article" date="2020" name="Arch. Microbiol.">
        <title>Bradyrhizobium uaiense sp. nov., a new highly efficient cowpea symbiont.</title>
        <authorList>
            <person name="Cabral Michel D."/>
            <person name="Azarias Guimaraes A."/>
            <person name="Martins da Costa E."/>
            <person name="Soares de Carvalho T."/>
            <person name="Balsanelli E."/>
            <person name="Willems A."/>
            <person name="Maltempi de Souza E."/>
            <person name="de Souza Moreira F.M."/>
        </authorList>
    </citation>
    <scope>NUCLEOTIDE SEQUENCE [LARGE SCALE GENOMIC DNA]</scope>
    <source>
        <strain evidence="1 2">UFLA 03-164</strain>
    </source>
</reference>
<protein>
    <submittedName>
        <fullName evidence="1">Uncharacterized protein</fullName>
    </submittedName>
</protein>
<name>A0A6P1BXH4_9BRAD</name>
<dbReference type="AlphaFoldDB" id="A0A6P1BXH4"/>
<sequence length="64" mass="7539">MQRRIIAFTADEAKLTTENIRAIEAQFLSASQTLLKTEWRRVKSGERTFKRYVVQSAKRAPRRQ</sequence>
<dbReference type="EMBL" id="VKHP01000340">
    <property type="protein sequence ID" value="NEV02333.1"/>
    <property type="molecule type" value="Genomic_DNA"/>
</dbReference>
<comment type="caution">
    <text evidence="1">The sequence shown here is derived from an EMBL/GenBank/DDBJ whole genome shotgun (WGS) entry which is preliminary data.</text>
</comment>
<evidence type="ECO:0000313" key="2">
    <source>
        <dbReference type="Proteomes" id="UP000468531"/>
    </source>
</evidence>
<organism evidence="1 2">
    <name type="scientific">Bradyrhizobium uaiense</name>
    <dbReference type="NCBI Taxonomy" id="2594946"/>
    <lineage>
        <taxon>Bacteria</taxon>
        <taxon>Pseudomonadati</taxon>
        <taxon>Pseudomonadota</taxon>
        <taxon>Alphaproteobacteria</taxon>
        <taxon>Hyphomicrobiales</taxon>
        <taxon>Nitrobacteraceae</taxon>
        <taxon>Bradyrhizobium</taxon>
    </lineage>
</organism>